<sequence>MSSLSILPSLSAGRAVLPAAARLLPLASRLASTGVLRRATTSAPRNISTTSGSSGRTTRAGAGALSTGAPSFGGGYRGGRCNFSSGSSSSSFGGSIPNISDIPAPSASLVAAAVVGASALYLAKRAVLMTDAGVTYVVQNNLTGQLDVHTEPGIHYIVPFFSTVTDYKQVITSTFEADEAVIARFADTYVGMIPVTFRFKLPADPEGVRKMHREFRSETNLVKSLLMRNASNVTVITATQYTGEEFFQGGLNQFKTQLADQLQNGIYLTERRQVEIEQTDLAPVGLASPDGPGPKLVRAKQLVWKTVPILQDNGVPQRAENPLSQYGIDVTQVLIGDPRPEPNLDRLLMDKKRLVAERIKTVQEQETSKAQANTEQLKKEIERTRAVQDAQRQKELRTIEMQREVDVAKQVAERETIEQRKLQDLAVIQKEKELAIARAELDIQKANASAARFQADAIAAKGKAEAEVLAAKYKAKAQNKEIFLAETQRDMATALYSNLKDFTVEMPQNVIVGAGGADGGGAGRMPSNLDVITSFSALGLMEKAVKSKAAA</sequence>
<dbReference type="KEGG" id="ehx:EMIHUDRAFT_436140"/>
<evidence type="ECO:0000259" key="3">
    <source>
        <dbReference type="Pfam" id="PF01145"/>
    </source>
</evidence>
<feature type="compositionally biased region" description="Low complexity" evidence="2">
    <location>
        <begin position="48"/>
        <end position="66"/>
    </location>
</feature>
<feature type="domain" description="Band 7" evidence="3">
    <location>
        <begin position="137"/>
        <end position="372"/>
    </location>
</feature>
<organism evidence="4 5">
    <name type="scientific">Emiliania huxleyi (strain CCMP1516)</name>
    <dbReference type="NCBI Taxonomy" id="280463"/>
    <lineage>
        <taxon>Eukaryota</taxon>
        <taxon>Haptista</taxon>
        <taxon>Haptophyta</taxon>
        <taxon>Prymnesiophyceae</taxon>
        <taxon>Isochrysidales</taxon>
        <taxon>Noelaerhabdaceae</taxon>
        <taxon>Emiliania</taxon>
    </lineage>
</organism>
<keyword evidence="5" id="KW-1185">Reference proteome</keyword>
<dbReference type="RefSeq" id="XP_005771199.1">
    <property type="nucleotide sequence ID" value="XM_005771142.1"/>
</dbReference>
<dbReference type="GeneID" id="17264301"/>
<dbReference type="AlphaFoldDB" id="A0A0D3J5I5"/>
<dbReference type="PaxDb" id="2903-EOD18770"/>
<feature type="coiled-coil region" evidence="1">
    <location>
        <begin position="427"/>
        <end position="456"/>
    </location>
</feature>
<feature type="region of interest" description="Disordered" evidence="2">
    <location>
        <begin position="41"/>
        <end position="66"/>
    </location>
</feature>
<dbReference type="Pfam" id="PF01145">
    <property type="entry name" value="Band_7"/>
    <property type="match status" value="1"/>
</dbReference>
<evidence type="ECO:0000313" key="5">
    <source>
        <dbReference type="Proteomes" id="UP000013827"/>
    </source>
</evidence>
<evidence type="ECO:0000256" key="2">
    <source>
        <dbReference type="SAM" id="MobiDB-lite"/>
    </source>
</evidence>
<evidence type="ECO:0000256" key="1">
    <source>
        <dbReference type="SAM" id="Coils"/>
    </source>
</evidence>
<reference evidence="4" key="2">
    <citation type="submission" date="2024-10" db="UniProtKB">
        <authorList>
            <consortium name="EnsemblProtists"/>
        </authorList>
    </citation>
    <scope>IDENTIFICATION</scope>
</reference>
<evidence type="ECO:0000313" key="4">
    <source>
        <dbReference type="EnsemblProtists" id="EOD18770"/>
    </source>
</evidence>
<accession>A0A0D3J5I5</accession>
<keyword evidence="1" id="KW-0175">Coiled coil</keyword>
<reference evidence="5" key="1">
    <citation type="journal article" date="2013" name="Nature">
        <title>Pan genome of the phytoplankton Emiliania underpins its global distribution.</title>
        <authorList>
            <person name="Read B.A."/>
            <person name="Kegel J."/>
            <person name="Klute M.J."/>
            <person name="Kuo A."/>
            <person name="Lefebvre S.C."/>
            <person name="Maumus F."/>
            <person name="Mayer C."/>
            <person name="Miller J."/>
            <person name="Monier A."/>
            <person name="Salamov A."/>
            <person name="Young J."/>
            <person name="Aguilar M."/>
            <person name="Claverie J.M."/>
            <person name="Frickenhaus S."/>
            <person name="Gonzalez K."/>
            <person name="Herman E.K."/>
            <person name="Lin Y.C."/>
            <person name="Napier J."/>
            <person name="Ogata H."/>
            <person name="Sarno A.F."/>
            <person name="Shmutz J."/>
            <person name="Schroeder D."/>
            <person name="de Vargas C."/>
            <person name="Verret F."/>
            <person name="von Dassow P."/>
            <person name="Valentin K."/>
            <person name="Van de Peer Y."/>
            <person name="Wheeler G."/>
            <person name="Dacks J.B."/>
            <person name="Delwiche C.F."/>
            <person name="Dyhrman S.T."/>
            <person name="Glockner G."/>
            <person name="John U."/>
            <person name="Richards T."/>
            <person name="Worden A.Z."/>
            <person name="Zhang X."/>
            <person name="Grigoriev I.V."/>
            <person name="Allen A.E."/>
            <person name="Bidle K."/>
            <person name="Borodovsky M."/>
            <person name="Bowler C."/>
            <person name="Brownlee C."/>
            <person name="Cock J.M."/>
            <person name="Elias M."/>
            <person name="Gladyshev V.N."/>
            <person name="Groth M."/>
            <person name="Guda C."/>
            <person name="Hadaegh A."/>
            <person name="Iglesias-Rodriguez M.D."/>
            <person name="Jenkins J."/>
            <person name="Jones B.M."/>
            <person name="Lawson T."/>
            <person name="Leese F."/>
            <person name="Lindquist E."/>
            <person name="Lobanov A."/>
            <person name="Lomsadze A."/>
            <person name="Malik S.B."/>
            <person name="Marsh M.E."/>
            <person name="Mackinder L."/>
            <person name="Mock T."/>
            <person name="Mueller-Roeber B."/>
            <person name="Pagarete A."/>
            <person name="Parker M."/>
            <person name="Probert I."/>
            <person name="Quesneville H."/>
            <person name="Raines C."/>
            <person name="Rensing S.A."/>
            <person name="Riano-Pachon D.M."/>
            <person name="Richier S."/>
            <person name="Rokitta S."/>
            <person name="Shiraiwa Y."/>
            <person name="Soanes D.M."/>
            <person name="van der Giezen M."/>
            <person name="Wahlund T.M."/>
            <person name="Williams B."/>
            <person name="Wilson W."/>
            <person name="Wolfe G."/>
            <person name="Wurch L.L."/>
        </authorList>
    </citation>
    <scope>NUCLEOTIDE SEQUENCE</scope>
</reference>
<dbReference type="InterPro" id="IPR001107">
    <property type="entry name" value="Band_7"/>
</dbReference>
<proteinExistence type="predicted"/>
<dbReference type="Proteomes" id="UP000013827">
    <property type="component" value="Unassembled WGS sequence"/>
</dbReference>
<dbReference type="HOGENOM" id="CLU_036561_0_0_1"/>
<name>A0A0D3J5I5_EMIH1</name>
<protein>
    <recommendedName>
        <fullName evidence="3">Band 7 domain-containing protein</fullName>
    </recommendedName>
</protein>
<dbReference type="EnsemblProtists" id="EOD18770">
    <property type="protein sequence ID" value="EOD18770"/>
    <property type="gene ID" value="EMIHUDRAFT_436140"/>
</dbReference>